<dbReference type="PIRSF" id="PIRSF035875">
    <property type="entry name" value="RNase_BN"/>
    <property type="match status" value="1"/>
</dbReference>
<comment type="subcellular location">
    <subcellularLocation>
        <location evidence="1">Cell membrane</location>
        <topology evidence="1">Multi-pass membrane protein</topology>
    </subcellularLocation>
</comment>
<accession>A0ABS6SE98</accession>
<dbReference type="RefSeq" id="WP_218445046.1">
    <property type="nucleotide sequence ID" value="NZ_JAGSPA010000002.1"/>
</dbReference>
<feature type="transmembrane region" description="Helical" evidence="6">
    <location>
        <begin position="142"/>
        <end position="165"/>
    </location>
</feature>
<proteinExistence type="predicted"/>
<feature type="transmembrane region" description="Helical" evidence="6">
    <location>
        <begin position="40"/>
        <end position="62"/>
    </location>
</feature>
<keyword evidence="5 6" id="KW-0472">Membrane</keyword>
<keyword evidence="8" id="KW-1185">Reference proteome</keyword>
<feature type="transmembrane region" description="Helical" evidence="6">
    <location>
        <begin position="102"/>
        <end position="121"/>
    </location>
</feature>
<feature type="transmembrane region" description="Helical" evidence="6">
    <location>
        <begin position="185"/>
        <end position="206"/>
    </location>
</feature>
<sequence>MNDFIRSARALLTSGLRPVEVLKRVLGGVFDEGFLHAGNLAYLSLLTLFPFFVLIGTIAGAFGRSGDGLRAVKTFLETVPPRVADLLAEPIAALLRESSGGLITLSILVALWTTASYVETIRLIVYRAYGFKAVRPIWQRRLLSFGIILGSVVIMLLAFASQFVLAGIQEFITRLLPALDTSVVASLRLGPIFALFVALYFLFTTLTPREYRRGWPKWPGAAATTAVWIGATNLLPWVLANFSNTDQFYGPLAGVMVTLIFFFVVGLGFVLGAQLNAALALTAKAKLEEDDE</sequence>
<dbReference type="PANTHER" id="PTHR30213">
    <property type="entry name" value="INNER MEMBRANE PROTEIN YHJD"/>
    <property type="match status" value="1"/>
</dbReference>
<comment type="caution">
    <text evidence="7">The sequence shown here is derived from an EMBL/GenBank/DDBJ whole genome shotgun (WGS) entry which is preliminary data.</text>
</comment>
<evidence type="ECO:0000256" key="6">
    <source>
        <dbReference type="SAM" id="Phobius"/>
    </source>
</evidence>
<organism evidence="7 8">
    <name type="scientific">Pacificimonas pallii</name>
    <dbReference type="NCBI Taxonomy" id="2827236"/>
    <lineage>
        <taxon>Bacteria</taxon>
        <taxon>Pseudomonadati</taxon>
        <taxon>Pseudomonadota</taxon>
        <taxon>Alphaproteobacteria</taxon>
        <taxon>Sphingomonadales</taxon>
        <taxon>Sphingosinicellaceae</taxon>
        <taxon>Pacificimonas</taxon>
    </lineage>
</organism>
<evidence type="ECO:0000256" key="3">
    <source>
        <dbReference type="ARBA" id="ARBA00022692"/>
    </source>
</evidence>
<evidence type="ECO:0000256" key="2">
    <source>
        <dbReference type="ARBA" id="ARBA00022475"/>
    </source>
</evidence>
<evidence type="ECO:0000256" key="1">
    <source>
        <dbReference type="ARBA" id="ARBA00004651"/>
    </source>
</evidence>
<dbReference type="Pfam" id="PF03631">
    <property type="entry name" value="Virul_fac_BrkB"/>
    <property type="match status" value="1"/>
</dbReference>
<evidence type="ECO:0000256" key="5">
    <source>
        <dbReference type="ARBA" id="ARBA00023136"/>
    </source>
</evidence>
<keyword evidence="2" id="KW-1003">Cell membrane</keyword>
<reference evidence="7 8" key="1">
    <citation type="submission" date="2021-04" db="EMBL/GenBank/DDBJ databases">
        <authorList>
            <person name="Pira H."/>
            <person name="Risdian C."/>
            <person name="Wink J."/>
        </authorList>
    </citation>
    <scope>NUCLEOTIDE SEQUENCE [LARGE SCALE GENOMIC DNA]</scope>
    <source>
        <strain evidence="7 8">WHA3</strain>
    </source>
</reference>
<evidence type="ECO:0000313" key="8">
    <source>
        <dbReference type="Proteomes" id="UP000722336"/>
    </source>
</evidence>
<feature type="transmembrane region" description="Helical" evidence="6">
    <location>
        <begin position="218"/>
        <end position="240"/>
    </location>
</feature>
<gene>
    <name evidence="7" type="ORF">KCG44_06395</name>
</gene>
<dbReference type="PANTHER" id="PTHR30213:SF0">
    <property type="entry name" value="UPF0761 MEMBRANE PROTEIN YIHY"/>
    <property type="match status" value="1"/>
</dbReference>
<dbReference type="Proteomes" id="UP000722336">
    <property type="component" value="Unassembled WGS sequence"/>
</dbReference>
<keyword evidence="3 6" id="KW-0812">Transmembrane</keyword>
<feature type="transmembrane region" description="Helical" evidence="6">
    <location>
        <begin position="252"/>
        <end position="271"/>
    </location>
</feature>
<evidence type="ECO:0000313" key="7">
    <source>
        <dbReference type="EMBL" id="MBV7256413.1"/>
    </source>
</evidence>
<name>A0ABS6SE98_9SPHN</name>
<dbReference type="EMBL" id="JAGSPA010000002">
    <property type="protein sequence ID" value="MBV7256413.1"/>
    <property type="molecule type" value="Genomic_DNA"/>
</dbReference>
<dbReference type="InterPro" id="IPR017039">
    <property type="entry name" value="Virul_fac_BrkB"/>
</dbReference>
<evidence type="ECO:0000256" key="4">
    <source>
        <dbReference type="ARBA" id="ARBA00022989"/>
    </source>
</evidence>
<keyword evidence="4 6" id="KW-1133">Transmembrane helix</keyword>
<protein>
    <submittedName>
        <fullName evidence="7">YihY/virulence factor BrkB family protein</fullName>
    </submittedName>
</protein>